<organism evidence="3 4">
    <name type="scientific">Allosphingosinicella ginsenosidimutans</name>
    <dbReference type="NCBI Taxonomy" id="1176539"/>
    <lineage>
        <taxon>Bacteria</taxon>
        <taxon>Pseudomonadati</taxon>
        <taxon>Pseudomonadota</taxon>
        <taxon>Alphaproteobacteria</taxon>
        <taxon>Sphingomonadales</taxon>
        <taxon>Sphingomonadaceae</taxon>
        <taxon>Allosphingosinicella</taxon>
    </lineage>
</organism>
<proteinExistence type="inferred from homology"/>
<dbReference type="Pfam" id="PF08327">
    <property type="entry name" value="AHSA1"/>
    <property type="match status" value="1"/>
</dbReference>
<evidence type="ECO:0000313" key="4">
    <source>
        <dbReference type="Proteomes" id="UP000321249"/>
    </source>
</evidence>
<keyword evidence="4" id="KW-1185">Reference proteome</keyword>
<evidence type="ECO:0000313" key="3">
    <source>
        <dbReference type="EMBL" id="TXC62766.1"/>
    </source>
</evidence>
<comment type="similarity">
    <text evidence="1">Belongs to the AHA1 family.</text>
</comment>
<feature type="domain" description="Activator of Hsp90 ATPase homologue 1/2-like C-terminal" evidence="2">
    <location>
        <begin position="15"/>
        <end position="157"/>
    </location>
</feature>
<reference evidence="3 4" key="1">
    <citation type="journal article" date="2015" name="J. Microbiol.">
        <title>Sphingosinicella ginsenosidimutans sp. nov., with ginsenoside converting activity.</title>
        <authorList>
            <person name="Kim J.K."/>
            <person name="Kang M.S."/>
            <person name="Park S.C."/>
            <person name="Kim K.M."/>
            <person name="Choi K."/>
            <person name="Yoon M.H."/>
            <person name="Im W.T."/>
        </authorList>
    </citation>
    <scope>NUCLEOTIDE SEQUENCE [LARGE SCALE GENOMIC DNA]</scope>
    <source>
        <strain evidence="3 4">BS-11</strain>
    </source>
</reference>
<gene>
    <name evidence="3" type="ORF">FRZ32_03265</name>
</gene>
<comment type="caution">
    <text evidence="3">The sequence shown here is derived from an EMBL/GenBank/DDBJ whole genome shotgun (WGS) entry which is preliminary data.</text>
</comment>
<evidence type="ECO:0000259" key="2">
    <source>
        <dbReference type="Pfam" id="PF08327"/>
    </source>
</evidence>
<dbReference type="AlphaFoldDB" id="A0A5C6TRC0"/>
<dbReference type="EMBL" id="VOQQ01000001">
    <property type="protein sequence ID" value="TXC62766.1"/>
    <property type="molecule type" value="Genomic_DNA"/>
</dbReference>
<protein>
    <submittedName>
        <fullName evidence="3">Polyketide cyclase</fullName>
    </submittedName>
</protein>
<name>A0A5C6TRC0_9SPHN</name>
<sequence length="165" mass="18099">MMADELDLVVERTLDAPRDLVWKAWTSPEHISKWWAPRPYQTPEVEIELVPGGIFRTRMTGPDGFDSTGTGCILAVDEGRRIVWTSALGPGWRPNDGFEADCGGFPFTAIVTFEDAPGDKTLYRALAMHRNGADRETHAKMGFSEGWGTCADQLGEVAKSLGAGR</sequence>
<dbReference type="InterPro" id="IPR023393">
    <property type="entry name" value="START-like_dom_sf"/>
</dbReference>
<accession>A0A5C6TRC0</accession>
<dbReference type="SUPFAM" id="SSF55961">
    <property type="entry name" value="Bet v1-like"/>
    <property type="match status" value="1"/>
</dbReference>
<evidence type="ECO:0000256" key="1">
    <source>
        <dbReference type="ARBA" id="ARBA00006817"/>
    </source>
</evidence>
<dbReference type="OrthoDB" id="9805228at2"/>
<dbReference type="Proteomes" id="UP000321249">
    <property type="component" value="Unassembled WGS sequence"/>
</dbReference>
<dbReference type="Gene3D" id="3.30.530.20">
    <property type="match status" value="1"/>
</dbReference>
<dbReference type="CDD" id="cd08896">
    <property type="entry name" value="SRPBCC_CalC_Aha1-like_3"/>
    <property type="match status" value="1"/>
</dbReference>
<dbReference type="InterPro" id="IPR013538">
    <property type="entry name" value="ASHA1/2-like_C"/>
</dbReference>